<evidence type="ECO:0000313" key="5">
    <source>
        <dbReference type="Proteomes" id="UP000029980"/>
    </source>
</evidence>
<dbReference type="KEGG" id="teu:TEU_07135"/>
<sequence>MELENALEVFHSMKIESIMPKPETLPVVEKDAEIINVLKLLRTRHHVWVVESRETMKLVGVIRLLDVIDVLLPPDAYKFKLGMTRGTLKSLLGGATKAEDVAERNPLTIECDATVLDALMKMKKYRVQVLAVVDGDRLVGEVSLRILIDELLRLLKVGGVTWRQ</sequence>
<dbReference type="PROSITE" id="PS51371">
    <property type="entry name" value="CBS"/>
    <property type="match status" value="1"/>
</dbReference>
<feature type="domain" description="CBS" evidence="3">
    <location>
        <begin position="102"/>
        <end position="157"/>
    </location>
</feature>
<dbReference type="GeneID" id="25153211"/>
<reference evidence="4 5" key="1">
    <citation type="journal article" date="2015" name="Int. J. Syst. Evol. Microbiol.">
        <title>Thermococcus eurythermalis sp. nov., a conditional piezophilic hyperthermophilic archaeon with a wide temperature range isolated from an oil-immersed chimney in the Guaymas Basin.</title>
        <authorList>
            <person name="Zhao W."/>
            <person name="Zeng X."/>
            <person name="Xiao X."/>
        </authorList>
    </citation>
    <scope>NUCLEOTIDE SEQUENCE [LARGE SCALE GENOMIC DNA]</scope>
    <source>
        <strain evidence="4 5">A501</strain>
    </source>
</reference>
<dbReference type="Gene3D" id="3.10.580.10">
    <property type="entry name" value="CBS-domain"/>
    <property type="match status" value="1"/>
</dbReference>
<dbReference type="AlphaFoldDB" id="A0A097QUG6"/>
<evidence type="ECO:0000256" key="1">
    <source>
        <dbReference type="ARBA" id="ARBA00023122"/>
    </source>
</evidence>
<dbReference type="Pfam" id="PF00571">
    <property type="entry name" value="CBS"/>
    <property type="match status" value="2"/>
</dbReference>
<dbReference type="HOGENOM" id="CLU_1551886_0_0_2"/>
<dbReference type="Proteomes" id="UP000029980">
    <property type="component" value="Chromosome"/>
</dbReference>
<dbReference type="PANTHER" id="PTHR43080">
    <property type="entry name" value="CBS DOMAIN-CONTAINING PROTEIN CBSX3, MITOCHONDRIAL"/>
    <property type="match status" value="1"/>
</dbReference>
<evidence type="ECO:0000259" key="3">
    <source>
        <dbReference type="PROSITE" id="PS51371"/>
    </source>
</evidence>
<evidence type="ECO:0000256" key="2">
    <source>
        <dbReference type="PROSITE-ProRule" id="PRU00703"/>
    </source>
</evidence>
<dbReference type="STRING" id="1505907.TEU_07135"/>
<keyword evidence="5" id="KW-1185">Reference proteome</keyword>
<dbReference type="InterPro" id="IPR051257">
    <property type="entry name" value="Diverse_CBS-Domain"/>
</dbReference>
<keyword evidence="1 2" id="KW-0129">CBS domain</keyword>
<dbReference type="SMART" id="SM00116">
    <property type="entry name" value="CBS"/>
    <property type="match status" value="2"/>
</dbReference>
<gene>
    <name evidence="4" type="ORF">TEU_07135</name>
</gene>
<dbReference type="PANTHER" id="PTHR43080:SF2">
    <property type="entry name" value="CBS DOMAIN-CONTAINING PROTEIN"/>
    <property type="match status" value="1"/>
</dbReference>
<protein>
    <recommendedName>
        <fullName evidence="3">CBS domain-containing protein</fullName>
    </recommendedName>
</protein>
<proteinExistence type="predicted"/>
<dbReference type="InterPro" id="IPR000644">
    <property type="entry name" value="CBS_dom"/>
</dbReference>
<dbReference type="OrthoDB" id="85365at2157"/>
<evidence type="ECO:0000313" key="4">
    <source>
        <dbReference type="EMBL" id="AIU70120.1"/>
    </source>
</evidence>
<dbReference type="RefSeq" id="WP_050003094.1">
    <property type="nucleotide sequence ID" value="NZ_CP008887.1"/>
</dbReference>
<dbReference type="SUPFAM" id="SSF54631">
    <property type="entry name" value="CBS-domain pair"/>
    <property type="match status" value="1"/>
</dbReference>
<organism evidence="4 5">
    <name type="scientific">Thermococcus eurythermalis</name>
    <dbReference type="NCBI Taxonomy" id="1505907"/>
    <lineage>
        <taxon>Archaea</taxon>
        <taxon>Methanobacteriati</taxon>
        <taxon>Methanobacteriota</taxon>
        <taxon>Thermococci</taxon>
        <taxon>Thermococcales</taxon>
        <taxon>Thermococcaceae</taxon>
        <taxon>Thermococcus</taxon>
    </lineage>
</organism>
<accession>A0A097QUG6</accession>
<name>A0A097QUG6_9EURY</name>
<dbReference type="InterPro" id="IPR046342">
    <property type="entry name" value="CBS_dom_sf"/>
</dbReference>
<dbReference type="EMBL" id="CP008887">
    <property type="protein sequence ID" value="AIU70120.1"/>
    <property type="molecule type" value="Genomic_DNA"/>
</dbReference>